<gene>
    <name evidence="3" type="ORF">FRZ40_03725</name>
    <name evidence="2" type="ORF">V4C56_32650</name>
</gene>
<keyword evidence="5" id="KW-1185">Reference proteome</keyword>
<evidence type="ECO:0000313" key="3">
    <source>
        <dbReference type="EMBL" id="TXC86762.1"/>
    </source>
</evidence>
<dbReference type="AlphaFoldDB" id="A0A5C6VMQ4"/>
<feature type="transmembrane region" description="Helical" evidence="1">
    <location>
        <begin position="12"/>
        <end position="33"/>
    </location>
</feature>
<sequence length="119" mass="13334">MKQTTVQMIRAHIVTASVAATTIDVFVVSLLFFCKFPETLFETTSFRVLTCVLLVTAVLVTRHAARIAFRAAVKRRHAHFIGPRRDAVCVSAFCPARRLVILHLHFTGMPYVPVHATGW</sequence>
<reference evidence="3 4" key="1">
    <citation type="journal article" date="2018" name="Int. J. Syst. Evol. Microbiol.">
        <title>Paraburkholderia azotifigens sp. nov., a nitrogen-fixing bacterium isolated from paddy soil.</title>
        <authorList>
            <person name="Choi G.M."/>
            <person name="Im W.T."/>
        </authorList>
    </citation>
    <scope>NUCLEOTIDE SEQUENCE [LARGE SCALE GENOMIC DNA]</scope>
    <source>
        <strain evidence="3 4">NF 2-5-3</strain>
    </source>
</reference>
<organism evidence="3 4">
    <name type="scientific">Paraburkholderia azotifigens</name>
    <dbReference type="NCBI Taxonomy" id="2057004"/>
    <lineage>
        <taxon>Bacteria</taxon>
        <taxon>Pseudomonadati</taxon>
        <taxon>Pseudomonadota</taxon>
        <taxon>Betaproteobacteria</taxon>
        <taxon>Burkholderiales</taxon>
        <taxon>Burkholderiaceae</taxon>
        <taxon>Paraburkholderia</taxon>
    </lineage>
</organism>
<dbReference type="RefSeq" id="WP_147233407.1">
    <property type="nucleotide sequence ID" value="NZ_JAZHFZ010000034.1"/>
</dbReference>
<dbReference type="Proteomes" id="UP001481677">
    <property type="component" value="Unassembled WGS sequence"/>
</dbReference>
<reference evidence="2 5" key="3">
    <citation type="submission" date="2024-01" db="EMBL/GenBank/DDBJ databases">
        <title>The diversity of rhizobia nodulating Mimosa spp. in eleven states of Brazil covering several biomes is determined by host plant, location, and edaphic factors.</title>
        <authorList>
            <person name="Rouws L."/>
            <person name="Barauna A."/>
            <person name="Beukes C."/>
            <person name="De Faria S.M."/>
            <person name="Gross E."/>
            <person name="Dos Reis Junior F.B."/>
            <person name="Simon M."/>
            <person name="Maluk M."/>
            <person name="Odee D.W."/>
            <person name="Kenicer G."/>
            <person name="Young J.P.W."/>
            <person name="Reis V.M."/>
            <person name="Zilli J."/>
            <person name="James E.K."/>
        </authorList>
    </citation>
    <scope>NUCLEOTIDE SEQUENCE [LARGE SCALE GENOMIC DNA]</scope>
    <source>
        <strain evidence="2 5">JPY530</strain>
    </source>
</reference>
<keyword evidence="1" id="KW-1133">Transmembrane helix</keyword>
<evidence type="ECO:0000313" key="2">
    <source>
        <dbReference type="EMBL" id="MEM5344362.1"/>
    </source>
</evidence>
<keyword evidence="1" id="KW-0472">Membrane</keyword>
<feature type="transmembrane region" description="Helical" evidence="1">
    <location>
        <begin position="45"/>
        <end position="65"/>
    </location>
</feature>
<dbReference type="EMBL" id="JAZHGA010000033">
    <property type="protein sequence ID" value="MEM5344362.1"/>
    <property type="molecule type" value="Genomic_DNA"/>
</dbReference>
<reference evidence="3" key="2">
    <citation type="submission" date="2019-08" db="EMBL/GenBank/DDBJ databases">
        <authorList>
            <person name="Im W.-T."/>
        </authorList>
    </citation>
    <scope>NUCLEOTIDE SEQUENCE</scope>
    <source>
        <strain evidence="3">NF 2-5-3</strain>
    </source>
</reference>
<proteinExistence type="predicted"/>
<dbReference type="Proteomes" id="UP000321776">
    <property type="component" value="Unassembled WGS sequence"/>
</dbReference>
<evidence type="ECO:0000256" key="1">
    <source>
        <dbReference type="SAM" id="Phobius"/>
    </source>
</evidence>
<comment type="caution">
    <text evidence="3">The sequence shown here is derived from an EMBL/GenBank/DDBJ whole genome shotgun (WGS) entry which is preliminary data.</text>
</comment>
<name>A0A5C6VMQ4_9BURK</name>
<evidence type="ECO:0000313" key="5">
    <source>
        <dbReference type="Proteomes" id="UP001481677"/>
    </source>
</evidence>
<accession>A0A5C6VMQ4</accession>
<evidence type="ECO:0000313" key="4">
    <source>
        <dbReference type="Proteomes" id="UP000321776"/>
    </source>
</evidence>
<keyword evidence="1" id="KW-0812">Transmembrane</keyword>
<dbReference type="EMBL" id="VOQS01000001">
    <property type="protein sequence ID" value="TXC86762.1"/>
    <property type="molecule type" value="Genomic_DNA"/>
</dbReference>
<protein>
    <submittedName>
        <fullName evidence="3">Uncharacterized protein</fullName>
    </submittedName>
</protein>